<proteinExistence type="inferred from homology"/>
<dbReference type="Proteomes" id="UP000634136">
    <property type="component" value="Unassembled WGS sequence"/>
</dbReference>
<keyword evidence="2" id="KW-0645">Protease</keyword>
<dbReference type="EMBL" id="JAAIUW010000004">
    <property type="protein sequence ID" value="KAF7835380.1"/>
    <property type="molecule type" value="Genomic_DNA"/>
</dbReference>
<dbReference type="GO" id="GO:0004185">
    <property type="term" value="F:serine-type carboxypeptidase activity"/>
    <property type="evidence" value="ECO:0007669"/>
    <property type="project" value="InterPro"/>
</dbReference>
<reference evidence="2" key="1">
    <citation type="submission" date="2020-09" db="EMBL/GenBank/DDBJ databases">
        <title>Genome-Enabled Discovery of Anthraquinone Biosynthesis in Senna tora.</title>
        <authorList>
            <person name="Kang S.-H."/>
            <person name="Pandey R.P."/>
            <person name="Lee C.-M."/>
            <person name="Sim J.-S."/>
            <person name="Jeong J.-T."/>
            <person name="Choi B.-S."/>
            <person name="Jung M."/>
            <person name="Ginzburg D."/>
            <person name="Zhao K."/>
            <person name="Won S.Y."/>
            <person name="Oh T.-J."/>
            <person name="Yu Y."/>
            <person name="Kim N.-H."/>
            <person name="Lee O.R."/>
            <person name="Lee T.-H."/>
            <person name="Bashyal P."/>
            <person name="Kim T.-S."/>
            <person name="Lee W.-H."/>
            <person name="Kawkins C."/>
            <person name="Kim C.-K."/>
            <person name="Kim J.S."/>
            <person name="Ahn B.O."/>
            <person name="Rhee S.Y."/>
            <person name="Sohng J.K."/>
        </authorList>
    </citation>
    <scope>NUCLEOTIDE SEQUENCE</scope>
    <source>
        <tissue evidence="2">Leaf</tissue>
    </source>
</reference>
<name>A0A835CBA9_9FABA</name>
<sequence>MFSGVQRIVKELPKELQPLDLEAIGSVEFGSGIPSLLEDGIKVLVYAGKDDLICNGLGNLRWVHAKQWSGKKEFESASTRYGSTKNISDVEKLDARKTNYNT</sequence>
<keyword evidence="2" id="KW-0121">Carboxypeptidase</keyword>
<dbReference type="AlphaFoldDB" id="A0A835CBA9"/>
<organism evidence="2 3">
    <name type="scientific">Senna tora</name>
    <dbReference type="NCBI Taxonomy" id="362788"/>
    <lineage>
        <taxon>Eukaryota</taxon>
        <taxon>Viridiplantae</taxon>
        <taxon>Streptophyta</taxon>
        <taxon>Embryophyta</taxon>
        <taxon>Tracheophyta</taxon>
        <taxon>Spermatophyta</taxon>
        <taxon>Magnoliopsida</taxon>
        <taxon>eudicotyledons</taxon>
        <taxon>Gunneridae</taxon>
        <taxon>Pentapetalae</taxon>
        <taxon>rosids</taxon>
        <taxon>fabids</taxon>
        <taxon>Fabales</taxon>
        <taxon>Fabaceae</taxon>
        <taxon>Caesalpinioideae</taxon>
        <taxon>Cassia clade</taxon>
        <taxon>Senna</taxon>
    </lineage>
</organism>
<dbReference type="GO" id="GO:0006508">
    <property type="term" value="P:proteolysis"/>
    <property type="evidence" value="ECO:0007669"/>
    <property type="project" value="InterPro"/>
</dbReference>
<dbReference type="OrthoDB" id="1411024at2759"/>
<accession>A0A835CBA9</accession>
<dbReference type="SUPFAM" id="SSF53474">
    <property type="entry name" value="alpha/beta-Hydrolases"/>
    <property type="match status" value="1"/>
</dbReference>
<comment type="caution">
    <text evidence="2">The sequence shown here is derived from an EMBL/GenBank/DDBJ whole genome shotgun (WGS) entry which is preliminary data.</text>
</comment>
<keyword evidence="3" id="KW-1185">Reference proteome</keyword>
<dbReference type="Gene3D" id="3.40.50.1820">
    <property type="entry name" value="alpha/beta hydrolase"/>
    <property type="match status" value="1"/>
</dbReference>
<evidence type="ECO:0000256" key="1">
    <source>
        <dbReference type="ARBA" id="ARBA00009431"/>
    </source>
</evidence>
<protein>
    <submittedName>
        <fullName evidence="2">Serine carboxypeptidase-like</fullName>
    </submittedName>
</protein>
<dbReference type="InterPro" id="IPR029058">
    <property type="entry name" value="AB_hydrolase_fold"/>
</dbReference>
<evidence type="ECO:0000313" key="2">
    <source>
        <dbReference type="EMBL" id="KAF7835380.1"/>
    </source>
</evidence>
<dbReference type="InterPro" id="IPR001563">
    <property type="entry name" value="Peptidase_S10"/>
</dbReference>
<evidence type="ECO:0000313" key="3">
    <source>
        <dbReference type="Proteomes" id="UP000634136"/>
    </source>
</evidence>
<gene>
    <name evidence="2" type="ORF">G2W53_010239</name>
</gene>
<dbReference type="Pfam" id="PF00450">
    <property type="entry name" value="Peptidase_S10"/>
    <property type="match status" value="1"/>
</dbReference>
<keyword evidence="2" id="KW-0378">Hydrolase</keyword>
<comment type="similarity">
    <text evidence="1">Belongs to the peptidase S10 family.</text>
</comment>